<feature type="domain" description="Rad50/SbcC-type AAA" evidence="21">
    <location>
        <begin position="6"/>
        <end position="238"/>
    </location>
</feature>
<name>A0A507CD49_9FUNG</name>
<dbReference type="GO" id="GO:0051880">
    <property type="term" value="F:G-quadruplex DNA binding"/>
    <property type="evidence" value="ECO:0007669"/>
    <property type="project" value="TreeGrafter"/>
</dbReference>
<keyword evidence="23" id="KW-1185">Reference proteome</keyword>
<dbReference type="GO" id="GO:0000794">
    <property type="term" value="C:condensed nuclear chromosome"/>
    <property type="evidence" value="ECO:0007669"/>
    <property type="project" value="TreeGrafter"/>
</dbReference>
<keyword evidence="17" id="KW-0469">Meiosis</keyword>
<dbReference type="FunFam" id="3.40.50.300:FF:001195">
    <property type="entry name" value="DNA repair protein rad50"/>
    <property type="match status" value="1"/>
</dbReference>
<evidence type="ECO:0000256" key="10">
    <source>
        <dbReference type="ARBA" id="ARBA00022801"/>
    </source>
</evidence>
<feature type="compositionally biased region" description="Basic and acidic residues" evidence="20">
    <location>
        <begin position="531"/>
        <end position="564"/>
    </location>
</feature>
<dbReference type="GO" id="GO:0043047">
    <property type="term" value="F:single-stranded telomeric DNA binding"/>
    <property type="evidence" value="ECO:0007669"/>
    <property type="project" value="TreeGrafter"/>
</dbReference>
<evidence type="ECO:0000256" key="11">
    <source>
        <dbReference type="ARBA" id="ARBA00022833"/>
    </source>
</evidence>
<sequence>MSQLERLLIQGVRSFPPDESNIIQFYSPLTIIVGANGTGKTTIIECLKFATTGELPPGSKGGAFIHDPKIVGRTEVRAQVRLVFKAVDGQETMVSRTLQLTQKKAKMEQKTLDTLLRVRDKNTGKSKDLTARCGDVNTEIPAFLGVTPAILENVIFCHQEDSSWPLSEPSVLKKKFDDIFASTRYTKAMDAVKAERKELAADIKTSEETLKFLKRDKENADKLEKSLEDTRRDIENTERRFNDIETGSLRAVADELEALKVQYQELISVQTEIDRAKGNRDFAANEVVKLLASLDGKIYHESDEELRAMLQQHTTALNSSEQDRIDLMTKQRKIAEATRKLQDDVNKLLTEQGTLRAQQKAYEVKTNDRNTLIVELARKHNIRGFTSSTGEDAARFSAALTTELGARQGALATLSTAGKEAEQRIVGEFQQLRTDLSTEENNKRSKRSQMDDYNKKIMYIEDQLKAFTVTSQDLETLQRRLDEQEANFDKANGAFDASGSDAKICQLSDKVTDIERSMSKMHSKAASVSKQADERARFNSKSDDLNTKRADRDQLRTGVEKDLEQIDGSQTRKNVDVSLLAQTVQALYRGKQAASHDAQDKLDSARAELADIAASLKLNTASLKTKKNEFDAKTAVIQRVLEGHAFEDVWQTTEDDYQEALGNIKNQDFITKFFTGLKVQSSSGAVCPVCRRSCDTPTERSALSQRLDDMARAKPAEDLEELEERRRALQAIQGDVTAVKRLEKEIEDLKKQIKTSEKANKSAGSQFDQATLASQVANNSLNDATSLMQKMKDLTKVQNDINMLEVDVKALNDKLQLSGMDGDQGDLSAELRRLEQELAQARQDRDKVISDKQAKERELRALETQLQNTRQDFGSCSQKLDRRIELEEQVKSYKTQVDQWTRDIEANDRRLAEIRPKLAALENELNQIRQSNATKEGRERNLVESLQTSMNQLNSLSRDIGRYQDECIEELLEGNIESLDEKQTLISTLNDENKALEAQRRKMDSDDGQVKLREIAIDSNLQLRARKEEERTYAKQVDTLKANRARYDSGTLRNAINATERKQNELKQERNGLQNQLIELRERKRGYEASLTGDGTLQGAHQRYWEADMKLKTKNLALEDQEKIVKSLDAGIINYHTRKMKEINKIIKELWIKTYKGGDIDTIEIRSDHDASKVRSYQYRVVMLKDQSVLDMRGRCSAGQKVLTSIIIRLALAESFGAQCGILALDEPTTNMDQANIAGLVHSLAEIIETRREQSNFQLIVITHDETFLQHLGQYAEYYYKVAKTVNEGSYIERKSFSVRAN</sequence>
<evidence type="ECO:0000256" key="4">
    <source>
        <dbReference type="ARBA" id="ARBA00009439"/>
    </source>
</evidence>
<feature type="coiled-coil region" evidence="19">
    <location>
        <begin position="794"/>
        <end position="1006"/>
    </location>
</feature>
<dbReference type="GO" id="GO:0007004">
    <property type="term" value="P:telomere maintenance via telomerase"/>
    <property type="evidence" value="ECO:0007669"/>
    <property type="project" value="TreeGrafter"/>
</dbReference>
<feature type="coiled-coil region" evidence="19">
    <location>
        <begin position="189"/>
        <end position="269"/>
    </location>
</feature>
<evidence type="ECO:0000256" key="16">
    <source>
        <dbReference type="ARBA" id="ARBA00023242"/>
    </source>
</evidence>
<comment type="cofactor">
    <cofactor evidence="1">
        <name>Zn(2+)</name>
        <dbReference type="ChEBI" id="CHEBI:29105"/>
    </cofactor>
</comment>
<evidence type="ECO:0000313" key="23">
    <source>
        <dbReference type="Proteomes" id="UP000319731"/>
    </source>
</evidence>
<dbReference type="OrthoDB" id="18797at2759"/>
<dbReference type="InterPro" id="IPR038729">
    <property type="entry name" value="Rad50/SbcC_AAA"/>
</dbReference>
<organism evidence="22 23">
    <name type="scientific">Synchytrium microbalum</name>
    <dbReference type="NCBI Taxonomy" id="1806994"/>
    <lineage>
        <taxon>Eukaryota</taxon>
        <taxon>Fungi</taxon>
        <taxon>Fungi incertae sedis</taxon>
        <taxon>Chytridiomycota</taxon>
        <taxon>Chytridiomycota incertae sedis</taxon>
        <taxon>Chytridiomycetes</taxon>
        <taxon>Synchytriales</taxon>
        <taxon>Synchytriaceae</taxon>
        <taxon>Synchytrium</taxon>
    </lineage>
</organism>
<evidence type="ECO:0000256" key="20">
    <source>
        <dbReference type="SAM" id="MobiDB-lite"/>
    </source>
</evidence>
<dbReference type="PANTHER" id="PTHR18867">
    <property type="entry name" value="RAD50"/>
    <property type="match status" value="1"/>
</dbReference>
<dbReference type="FunFam" id="3.40.50.300:FF:000593">
    <property type="entry name" value="DNA repair protein RAD50"/>
    <property type="match status" value="1"/>
</dbReference>
<evidence type="ECO:0000256" key="17">
    <source>
        <dbReference type="ARBA" id="ARBA00023254"/>
    </source>
</evidence>
<proteinExistence type="inferred from homology"/>
<keyword evidence="7" id="KW-0479">Metal-binding</keyword>
<evidence type="ECO:0000256" key="9">
    <source>
        <dbReference type="ARBA" id="ARBA00022763"/>
    </source>
</evidence>
<comment type="subcellular location">
    <subcellularLocation>
        <location evidence="3">Chromosome</location>
    </subcellularLocation>
    <subcellularLocation>
        <location evidence="2">Nucleus</location>
    </subcellularLocation>
</comment>
<keyword evidence="14 19" id="KW-0175">Coiled coil</keyword>
<dbReference type="GeneID" id="42002151"/>
<evidence type="ECO:0000256" key="3">
    <source>
        <dbReference type="ARBA" id="ARBA00004286"/>
    </source>
</evidence>
<evidence type="ECO:0000256" key="2">
    <source>
        <dbReference type="ARBA" id="ARBA00004123"/>
    </source>
</evidence>
<feature type="coiled-coil region" evidence="19">
    <location>
        <begin position="732"/>
        <end position="766"/>
    </location>
</feature>
<keyword evidence="9" id="KW-0227">DNA damage</keyword>
<dbReference type="GO" id="GO:0030870">
    <property type="term" value="C:Mre11 complex"/>
    <property type="evidence" value="ECO:0007669"/>
    <property type="project" value="InterPro"/>
</dbReference>
<dbReference type="Pfam" id="PF13558">
    <property type="entry name" value="SbcC_Walker_B"/>
    <property type="match status" value="1"/>
</dbReference>
<dbReference type="Pfam" id="PF13476">
    <property type="entry name" value="AAA_23"/>
    <property type="match status" value="1"/>
</dbReference>
<comment type="caution">
    <text evidence="22">The sequence shown here is derived from an EMBL/GenBank/DDBJ whole genome shotgun (WGS) entry which is preliminary data.</text>
</comment>
<keyword evidence="12" id="KW-0067">ATP-binding</keyword>
<keyword evidence="13" id="KW-0460">Magnesium</keyword>
<evidence type="ECO:0000256" key="7">
    <source>
        <dbReference type="ARBA" id="ARBA00022723"/>
    </source>
</evidence>
<keyword evidence="16" id="KW-0539">Nucleus</keyword>
<dbReference type="GO" id="GO:0016887">
    <property type="term" value="F:ATP hydrolysis activity"/>
    <property type="evidence" value="ECO:0007669"/>
    <property type="project" value="InterPro"/>
</dbReference>
<gene>
    <name evidence="22" type="ORF">SmJEL517_g00926</name>
</gene>
<dbReference type="SUPFAM" id="SSF52540">
    <property type="entry name" value="P-loop containing nucleoside triphosphate hydrolases"/>
    <property type="match status" value="1"/>
</dbReference>
<evidence type="ECO:0000256" key="15">
    <source>
        <dbReference type="ARBA" id="ARBA00023204"/>
    </source>
</evidence>
<dbReference type="GO" id="GO:0046872">
    <property type="term" value="F:metal ion binding"/>
    <property type="evidence" value="ECO:0007669"/>
    <property type="project" value="UniProtKB-KW"/>
</dbReference>
<keyword evidence="11" id="KW-0862">Zinc</keyword>
<evidence type="ECO:0000256" key="5">
    <source>
        <dbReference type="ARBA" id="ARBA00017893"/>
    </source>
</evidence>
<evidence type="ECO:0000256" key="18">
    <source>
        <dbReference type="ARBA" id="ARBA00049360"/>
    </source>
</evidence>
<dbReference type="InterPro" id="IPR027417">
    <property type="entry name" value="P-loop_NTPase"/>
</dbReference>
<keyword evidence="15" id="KW-0234">DNA repair</keyword>
<evidence type="ECO:0000256" key="13">
    <source>
        <dbReference type="ARBA" id="ARBA00022842"/>
    </source>
</evidence>
<dbReference type="GO" id="GO:0070192">
    <property type="term" value="P:chromosome organization involved in meiotic cell cycle"/>
    <property type="evidence" value="ECO:0007669"/>
    <property type="project" value="TreeGrafter"/>
</dbReference>
<feature type="coiled-coil region" evidence="19">
    <location>
        <begin position="436"/>
        <end position="494"/>
    </location>
</feature>
<keyword evidence="8" id="KW-0547">Nucleotide-binding</keyword>
<dbReference type="Proteomes" id="UP000319731">
    <property type="component" value="Unassembled WGS sequence"/>
</dbReference>
<evidence type="ECO:0000313" key="22">
    <source>
        <dbReference type="EMBL" id="TPX37099.1"/>
    </source>
</evidence>
<dbReference type="RefSeq" id="XP_031027169.1">
    <property type="nucleotide sequence ID" value="XM_031166854.1"/>
</dbReference>
<dbReference type="EMBL" id="QEAO01000003">
    <property type="protein sequence ID" value="TPX37099.1"/>
    <property type="molecule type" value="Genomic_DNA"/>
</dbReference>
<dbReference type="GO" id="GO:0005524">
    <property type="term" value="F:ATP binding"/>
    <property type="evidence" value="ECO:0007669"/>
    <property type="project" value="UniProtKB-KW"/>
</dbReference>
<dbReference type="GO" id="GO:0003691">
    <property type="term" value="F:double-stranded telomeric DNA binding"/>
    <property type="evidence" value="ECO:0007669"/>
    <property type="project" value="TreeGrafter"/>
</dbReference>
<evidence type="ECO:0000259" key="21">
    <source>
        <dbReference type="Pfam" id="PF13476"/>
    </source>
</evidence>
<dbReference type="GO" id="GO:0000722">
    <property type="term" value="P:telomere maintenance via recombination"/>
    <property type="evidence" value="ECO:0007669"/>
    <property type="project" value="UniProtKB-ARBA"/>
</dbReference>
<comment type="catalytic activity">
    <reaction evidence="18">
        <text>ATP + H2O = ADP + phosphate + H(+)</text>
        <dbReference type="Rhea" id="RHEA:13065"/>
        <dbReference type="ChEBI" id="CHEBI:15377"/>
        <dbReference type="ChEBI" id="CHEBI:15378"/>
        <dbReference type="ChEBI" id="CHEBI:30616"/>
        <dbReference type="ChEBI" id="CHEBI:43474"/>
        <dbReference type="ChEBI" id="CHEBI:456216"/>
    </reaction>
</comment>
<evidence type="ECO:0000256" key="6">
    <source>
        <dbReference type="ARBA" id="ARBA00022454"/>
    </source>
</evidence>
<comment type="similarity">
    <text evidence="4">Belongs to the SMC family. RAD50 subfamily.</text>
</comment>
<dbReference type="Gene3D" id="3.40.50.300">
    <property type="entry name" value="P-loop containing nucleotide triphosphate hydrolases"/>
    <property type="match status" value="2"/>
</dbReference>
<dbReference type="GO" id="GO:0007127">
    <property type="term" value="P:meiosis I"/>
    <property type="evidence" value="ECO:0007669"/>
    <property type="project" value="UniProtKB-ARBA"/>
</dbReference>
<dbReference type="InterPro" id="IPR004584">
    <property type="entry name" value="Rad50_eukaryotes"/>
</dbReference>
<protein>
    <recommendedName>
        <fullName evidence="5">DNA repair protein RAD50</fullName>
    </recommendedName>
</protein>
<keyword evidence="6" id="KW-0158">Chromosome</keyword>
<dbReference type="STRING" id="1806994.A0A507CD49"/>
<evidence type="ECO:0000256" key="12">
    <source>
        <dbReference type="ARBA" id="ARBA00022840"/>
    </source>
</evidence>
<dbReference type="Gene3D" id="1.10.287.1490">
    <property type="match status" value="1"/>
</dbReference>
<reference evidence="22 23" key="1">
    <citation type="journal article" date="2019" name="Sci. Rep.">
        <title>Comparative genomics of chytrid fungi reveal insights into the obligate biotrophic and pathogenic lifestyle of Synchytrium endobioticum.</title>
        <authorList>
            <person name="van de Vossenberg B.T.L.H."/>
            <person name="Warris S."/>
            <person name="Nguyen H.D.T."/>
            <person name="van Gent-Pelzer M.P.E."/>
            <person name="Joly D.L."/>
            <person name="van de Geest H.C."/>
            <person name="Bonants P.J.M."/>
            <person name="Smith D.S."/>
            <person name="Levesque C.A."/>
            <person name="van der Lee T.A.J."/>
        </authorList>
    </citation>
    <scope>NUCLEOTIDE SEQUENCE [LARGE SCALE GENOMIC DNA]</scope>
    <source>
        <strain evidence="22 23">JEL517</strain>
    </source>
</reference>
<feature type="region of interest" description="Disordered" evidence="20">
    <location>
        <begin position="518"/>
        <end position="567"/>
    </location>
</feature>
<accession>A0A507CD49</accession>
<feature type="coiled-coil region" evidence="19">
    <location>
        <begin position="1049"/>
        <end position="1090"/>
    </location>
</feature>
<evidence type="ECO:0000256" key="19">
    <source>
        <dbReference type="SAM" id="Coils"/>
    </source>
</evidence>
<keyword evidence="10" id="KW-0378">Hydrolase</keyword>
<dbReference type="NCBIfam" id="TIGR00606">
    <property type="entry name" value="rad50"/>
    <property type="match status" value="1"/>
</dbReference>
<evidence type="ECO:0000256" key="1">
    <source>
        <dbReference type="ARBA" id="ARBA00001947"/>
    </source>
</evidence>
<dbReference type="PANTHER" id="PTHR18867:SF12">
    <property type="entry name" value="DNA REPAIR PROTEIN RAD50"/>
    <property type="match status" value="1"/>
</dbReference>
<dbReference type="SUPFAM" id="SSF57997">
    <property type="entry name" value="Tropomyosin"/>
    <property type="match status" value="1"/>
</dbReference>
<dbReference type="GO" id="GO:0006303">
    <property type="term" value="P:double-strand break repair via nonhomologous end joining"/>
    <property type="evidence" value="ECO:0007669"/>
    <property type="project" value="UniProtKB-ARBA"/>
</dbReference>
<evidence type="ECO:0000256" key="8">
    <source>
        <dbReference type="ARBA" id="ARBA00022741"/>
    </source>
</evidence>
<evidence type="ECO:0000256" key="14">
    <source>
        <dbReference type="ARBA" id="ARBA00023054"/>
    </source>
</evidence>